<accession>A0ABT5ZB23</accession>
<comment type="caution">
    <text evidence="1">The sequence shown here is derived from an EMBL/GenBank/DDBJ whole genome shotgun (WGS) entry which is preliminary data.</text>
</comment>
<dbReference type="EMBL" id="JARHTQ010000031">
    <property type="protein sequence ID" value="MDF2260250.1"/>
    <property type="molecule type" value="Genomic_DNA"/>
</dbReference>
<sequence length="66" mass="7422">MLAMLAPGHVSVIPLPRAYRTALHLTTCAGRLGELTRFFAWLGDQRVSGLEQLDTRLCEAYLAHRR</sequence>
<organism evidence="1 2">
    <name type="scientific">Streptantibioticus ferralitis</name>
    <dbReference type="NCBI Taxonomy" id="236510"/>
    <lineage>
        <taxon>Bacteria</taxon>
        <taxon>Bacillati</taxon>
        <taxon>Actinomycetota</taxon>
        <taxon>Actinomycetes</taxon>
        <taxon>Kitasatosporales</taxon>
        <taxon>Streptomycetaceae</taxon>
        <taxon>Streptantibioticus</taxon>
    </lineage>
</organism>
<reference evidence="1 2" key="1">
    <citation type="submission" date="2023-03" db="EMBL/GenBank/DDBJ databases">
        <title>Draft genome sequence of type strain Streptomyces ferralitis JCM 14344.</title>
        <authorList>
            <person name="Klaysubun C."/>
            <person name="Duangmal K."/>
        </authorList>
    </citation>
    <scope>NUCLEOTIDE SEQUENCE [LARGE SCALE GENOMIC DNA]</scope>
    <source>
        <strain evidence="1 2">JCM 14344</strain>
    </source>
</reference>
<gene>
    <name evidence="1" type="ORF">P2L57_32420</name>
</gene>
<name>A0ABT5ZB23_9ACTN</name>
<evidence type="ECO:0000313" key="1">
    <source>
        <dbReference type="EMBL" id="MDF2260250.1"/>
    </source>
</evidence>
<protein>
    <submittedName>
        <fullName evidence="1">Uncharacterized protein</fullName>
    </submittedName>
</protein>
<dbReference type="RefSeq" id="WP_275820664.1">
    <property type="nucleotide sequence ID" value="NZ_BAAANM010000036.1"/>
</dbReference>
<evidence type="ECO:0000313" key="2">
    <source>
        <dbReference type="Proteomes" id="UP001220022"/>
    </source>
</evidence>
<dbReference type="Proteomes" id="UP001220022">
    <property type="component" value="Unassembled WGS sequence"/>
</dbReference>
<keyword evidence="2" id="KW-1185">Reference proteome</keyword>
<proteinExistence type="predicted"/>